<evidence type="ECO:0000313" key="1">
    <source>
        <dbReference type="EMBL" id="POM72732.1"/>
    </source>
</evidence>
<accession>A0A2P4Y4J5</accession>
<dbReference type="OrthoDB" id="103267at2759"/>
<evidence type="ECO:0000313" key="2">
    <source>
        <dbReference type="Proteomes" id="UP000237271"/>
    </source>
</evidence>
<reference evidence="1 2" key="1">
    <citation type="journal article" date="2017" name="Genome Biol. Evol.">
        <title>Phytophthora megakarya and P. palmivora, closely related causal agents of cacao black pod rot, underwent increases in genome sizes and gene numbers by different mechanisms.</title>
        <authorList>
            <person name="Ali S.S."/>
            <person name="Shao J."/>
            <person name="Lary D.J."/>
            <person name="Kronmiller B."/>
            <person name="Shen D."/>
            <person name="Strem M.D."/>
            <person name="Amoako-Attah I."/>
            <person name="Akrofi A.Y."/>
            <person name="Begoude B.A."/>
            <person name="Ten Hoopen G.M."/>
            <person name="Coulibaly K."/>
            <person name="Kebe B.I."/>
            <person name="Melnick R.L."/>
            <person name="Guiltinan M.J."/>
            <person name="Tyler B.M."/>
            <person name="Meinhardt L.W."/>
            <person name="Bailey B.A."/>
        </authorList>
    </citation>
    <scope>NUCLEOTIDE SEQUENCE [LARGE SCALE GENOMIC DNA]</scope>
    <source>
        <strain evidence="2">sbr112.9</strain>
    </source>
</reference>
<dbReference type="Proteomes" id="UP000237271">
    <property type="component" value="Unassembled WGS sequence"/>
</dbReference>
<keyword evidence="2" id="KW-1185">Reference proteome</keyword>
<dbReference type="AlphaFoldDB" id="A0A2P4Y4J5"/>
<gene>
    <name evidence="1" type="ORF">PHPALM_10511</name>
</gene>
<sequence length="112" mass="12285">MCNTASMQISLPSFVVDPATVSASTKPIPLPDITIASGRKHSTEQFVRSSHGVSFQSEAFRLRTQLKISELARTAAASSDERNTNALLARKALKYRRVLERRPLVNVASVQC</sequence>
<name>A0A2P4Y4J5_9STRA</name>
<proteinExistence type="predicted"/>
<protein>
    <submittedName>
        <fullName evidence="1">Uncharacterized protein</fullName>
    </submittedName>
</protein>
<comment type="caution">
    <text evidence="1">The sequence shown here is derived from an EMBL/GenBank/DDBJ whole genome shotgun (WGS) entry which is preliminary data.</text>
</comment>
<organism evidence="1 2">
    <name type="scientific">Phytophthora palmivora</name>
    <dbReference type="NCBI Taxonomy" id="4796"/>
    <lineage>
        <taxon>Eukaryota</taxon>
        <taxon>Sar</taxon>
        <taxon>Stramenopiles</taxon>
        <taxon>Oomycota</taxon>
        <taxon>Peronosporomycetes</taxon>
        <taxon>Peronosporales</taxon>
        <taxon>Peronosporaceae</taxon>
        <taxon>Phytophthora</taxon>
    </lineage>
</organism>
<dbReference type="EMBL" id="NCKW01005525">
    <property type="protein sequence ID" value="POM72732.1"/>
    <property type="molecule type" value="Genomic_DNA"/>
</dbReference>